<keyword evidence="6" id="KW-0418">Kinase</keyword>
<evidence type="ECO:0000256" key="11">
    <source>
        <dbReference type="SAM" id="Phobius"/>
    </source>
</evidence>
<proteinExistence type="inferred from homology"/>
<organism evidence="12 13">
    <name type="scientific">Cyclocybe aegerita</name>
    <name type="common">Black poplar mushroom</name>
    <name type="synonym">Agrocybe aegerita</name>
    <dbReference type="NCBI Taxonomy" id="1973307"/>
    <lineage>
        <taxon>Eukaryota</taxon>
        <taxon>Fungi</taxon>
        <taxon>Dikarya</taxon>
        <taxon>Basidiomycota</taxon>
        <taxon>Agaricomycotina</taxon>
        <taxon>Agaricomycetes</taxon>
        <taxon>Agaricomycetidae</taxon>
        <taxon>Agaricales</taxon>
        <taxon>Agaricineae</taxon>
        <taxon>Bolbitiaceae</taxon>
        <taxon>Cyclocybe</taxon>
    </lineage>
</organism>
<keyword evidence="4" id="KW-0808">Transferase</keyword>
<evidence type="ECO:0000256" key="6">
    <source>
        <dbReference type="ARBA" id="ARBA00022777"/>
    </source>
</evidence>
<feature type="transmembrane region" description="Helical" evidence="11">
    <location>
        <begin position="697"/>
        <end position="716"/>
    </location>
</feature>
<evidence type="ECO:0000256" key="7">
    <source>
        <dbReference type="ARBA" id="ARBA00022824"/>
    </source>
</evidence>
<dbReference type="PANTHER" id="PTHR13205">
    <property type="entry name" value="TRANSMEMBRANE PROTEIN 15-RELATED"/>
    <property type="match status" value="1"/>
</dbReference>
<evidence type="ECO:0000256" key="2">
    <source>
        <dbReference type="ARBA" id="ARBA00010794"/>
    </source>
</evidence>
<dbReference type="PANTHER" id="PTHR13205:SF15">
    <property type="entry name" value="DOLICHOL KINASE"/>
    <property type="match status" value="1"/>
</dbReference>
<comment type="subcellular location">
    <subcellularLocation>
        <location evidence="1">Endoplasmic reticulum membrane</location>
        <topology evidence="1">Multi-pass membrane protein</topology>
    </subcellularLocation>
</comment>
<evidence type="ECO:0000256" key="9">
    <source>
        <dbReference type="ARBA" id="ARBA00023136"/>
    </source>
</evidence>
<feature type="transmembrane region" description="Helical" evidence="11">
    <location>
        <begin position="674"/>
        <end position="691"/>
    </location>
</feature>
<evidence type="ECO:0000256" key="8">
    <source>
        <dbReference type="ARBA" id="ARBA00022989"/>
    </source>
</evidence>
<evidence type="ECO:0000313" key="12">
    <source>
        <dbReference type="EMBL" id="CAA7266925.1"/>
    </source>
</evidence>
<feature type="transmembrane region" description="Helical" evidence="11">
    <location>
        <begin position="390"/>
        <end position="413"/>
    </location>
</feature>
<dbReference type="AlphaFoldDB" id="A0A8S0W1Z1"/>
<evidence type="ECO:0000256" key="3">
    <source>
        <dbReference type="ARBA" id="ARBA00012132"/>
    </source>
</evidence>
<feature type="transmembrane region" description="Helical" evidence="11">
    <location>
        <begin position="231"/>
        <end position="250"/>
    </location>
</feature>
<keyword evidence="5 11" id="KW-0812">Transmembrane</keyword>
<evidence type="ECO:0000313" key="13">
    <source>
        <dbReference type="Proteomes" id="UP000467700"/>
    </source>
</evidence>
<feature type="transmembrane region" description="Helical" evidence="11">
    <location>
        <begin position="737"/>
        <end position="756"/>
    </location>
</feature>
<comment type="caution">
    <text evidence="12">The sequence shown here is derived from an EMBL/GenBank/DDBJ whole genome shotgun (WGS) entry which is preliminary data.</text>
</comment>
<comment type="similarity">
    <text evidence="2">Belongs to the polyprenol kinase family.</text>
</comment>
<evidence type="ECO:0000256" key="1">
    <source>
        <dbReference type="ARBA" id="ARBA00004477"/>
    </source>
</evidence>
<feature type="transmembrane region" description="Helical" evidence="11">
    <location>
        <begin position="284"/>
        <end position="303"/>
    </location>
</feature>
<dbReference type="Proteomes" id="UP000467700">
    <property type="component" value="Unassembled WGS sequence"/>
</dbReference>
<dbReference type="InterPro" id="IPR032974">
    <property type="entry name" value="Polypren_kinase"/>
</dbReference>
<sequence length="799" mass="88513">MSPIVVRNPRQGVQQPWNLLPAASSFRLRVPLSSTTWNFSIDTRKLGESMLLLISLLCAAHYISTCPTPKIPSVPIPNTHTWLAIELQVLSSASFVYLIWTHSTLSNNEVAPPPHRESVSSTVTAAYLNNTRPASPRLSENPRRQPPPPWDTSDFGFVWMSVPKNYRESRDDGILTGLLLGPLIASALVITTLKKRFSESLPAGWLIEAPAMLHYSLAKVRPSQAVLLSRYSLVDLSTMCSTILLLHVCASWHLERQLARGCTNKGKPDGERASVPRKEGRRSWYYVIFTLSTSVVIISLKFIMRAYDLNLWKYLNVFEVVVVSFFYQFTLYVALRLAHRGFTLGELGLVSFGGTAICLEFLNITIARIWPITTPYIRTYRLPTPLLTFQIALIVGSLLTGFLLSPFLVLSRNNAQRPVHRLRFPQEKERNRRYYALGFYVGTVLIVGGAIGFWTRWCLGNRDPWLWVVFRILEGRKKWTRPALLAYWALLGIISVAGWNRQLARSRRFRPRNPVALVTDSSVVNSTSADAGPAPSPLENSGNGSPSSTPPPSTGPLGMTFPTSFPNMPNLPNLPNLPNGANMSNVATDLLDAADKHVPTLGLNARRKFFHGLAVVMFVPGVAIDPAFTHLSFSAAFALFTFAEYVRYFAIYPFGAAVHLFMNEFLDHKDSGTAILSHFYLLTGCAGSLWLEGPSMLLQFTGILTLGLGDAAASIVGRRLGIHRWSPTSSKTVEGSLAFVVSVFTAALLLRLLGIVEAFSNVRYLFVAAISAVLEALSDQNDNLTLPLYMWSMLVVAGL</sequence>
<keyword evidence="13" id="KW-1185">Reference proteome</keyword>
<reference evidence="12 13" key="1">
    <citation type="submission" date="2020-01" db="EMBL/GenBank/DDBJ databases">
        <authorList>
            <person name="Gupta K D."/>
        </authorList>
    </citation>
    <scope>NUCLEOTIDE SEQUENCE [LARGE SCALE GENOMIC DNA]</scope>
</reference>
<dbReference type="EMBL" id="CACVBS010000057">
    <property type="protein sequence ID" value="CAA7266925.1"/>
    <property type="molecule type" value="Genomic_DNA"/>
</dbReference>
<feature type="region of interest" description="Disordered" evidence="10">
    <location>
        <begin position="131"/>
        <end position="150"/>
    </location>
</feature>
<feature type="region of interest" description="Disordered" evidence="10">
    <location>
        <begin position="526"/>
        <end position="561"/>
    </location>
</feature>
<dbReference type="GO" id="GO:0005789">
    <property type="term" value="C:endoplasmic reticulum membrane"/>
    <property type="evidence" value="ECO:0007669"/>
    <property type="project" value="UniProtKB-SubCell"/>
</dbReference>
<keyword evidence="9 11" id="KW-0472">Membrane</keyword>
<dbReference type="GO" id="GO:0043048">
    <property type="term" value="P:dolichyl monophosphate biosynthetic process"/>
    <property type="evidence" value="ECO:0007669"/>
    <property type="project" value="TreeGrafter"/>
</dbReference>
<dbReference type="OrthoDB" id="377083at2759"/>
<dbReference type="EC" id="2.7.1.108" evidence="3"/>
<keyword evidence="7" id="KW-0256">Endoplasmic reticulum</keyword>
<protein>
    <recommendedName>
        <fullName evidence="3">dolichol kinase</fullName>
        <ecNumber evidence="3">2.7.1.108</ecNumber>
    </recommendedName>
</protein>
<evidence type="ECO:0000256" key="10">
    <source>
        <dbReference type="SAM" id="MobiDB-lite"/>
    </source>
</evidence>
<feature type="transmembrane region" description="Helical" evidence="11">
    <location>
        <begin position="434"/>
        <end position="457"/>
    </location>
</feature>
<keyword evidence="8 11" id="KW-1133">Transmembrane helix</keyword>
<dbReference type="GO" id="GO:0004168">
    <property type="term" value="F:dolichol kinase activity"/>
    <property type="evidence" value="ECO:0007669"/>
    <property type="project" value="UniProtKB-EC"/>
</dbReference>
<feature type="transmembrane region" description="Helical" evidence="11">
    <location>
        <begin position="315"/>
        <end position="335"/>
    </location>
</feature>
<feature type="transmembrane region" description="Helical" evidence="11">
    <location>
        <begin position="174"/>
        <end position="193"/>
    </location>
</feature>
<evidence type="ECO:0000256" key="5">
    <source>
        <dbReference type="ARBA" id="ARBA00022692"/>
    </source>
</evidence>
<name>A0A8S0W1Z1_CYCAE</name>
<accession>A0A8S0W1Z1</accession>
<feature type="transmembrane region" description="Helical" evidence="11">
    <location>
        <begin position="645"/>
        <end position="662"/>
    </location>
</feature>
<feature type="transmembrane region" description="Helical" evidence="11">
    <location>
        <begin position="347"/>
        <end position="370"/>
    </location>
</feature>
<evidence type="ECO:0000256" key="4">
    <source>
        <dbReference type="ARBA" id="ARBA00022679"/>
    </source>
</evidence>
<feature type="transmembrane region" description="Helical" evidence="11">
    <location>
        <begin position="613"/>
        <end position="639"/>
    </location>
</feature>
<feature type="transmembrane region" description="Helical" evidence="11">
    <location>
        <begin position="483"/>
        <end position="500"/>
    </location>
</feature>
<gene>
    <name evidence="12" type="ORF">AAE3_LOCUS9417</name>
</gene>